<reference evidence="2 3" key="1">
    <citation type="submission" date="2020-02" db="EMBL/GenBank/DDBJ databases">
        <authorList>
            <person name="Ferguson B K."/>
        </authorList>
    </citation>
    <scope>NUCLEOTIDE SEQUENCE [LARGE SCALE GENOMIC DNA]</scope>
</reference>
<name>A0A6H5IBF0_9HYME</name>
<dbReference type="AlphaFoldDB" id="A0A6H5IBF0"/>
<sequence length="272" mass="30499">MPCTVYGWHYYLGPNRFHRSVRYLRYICASSQLTYSESLKRKFTPNPIAPDAQEENLDNINNNKTATKRQQLQHQSKLPPRQTEYTVQGSGTPAISNDTRPTTPQDYQTAPGGNGECVALHLESTTGTKSWKFPLSCVLARKSAAAASNEEKVTTTTTTVCCNCAQPCAAASISKCRDRRSRLGLRIGVPSLRRRPCRPRESTRNRVRRLIHNSPVALTIHASARCESADTIDVEVIAIQRSLRLTLACRIKLSEAVDYPRLPEERVDTIER</sequence>
<feature type="region of interest" description="Disordered" evidence="1">
    <location>
        <begin position="67"/>
        <end position="109"/>
    </location>
</feature>
<dbReference type="Proteomes" id="UP000479190">
    <property type="component" value="Unassembled WGS sequence"/>
</dbReference>
<feature type="compositionally biased region" description="Polar residues" evidence="1">
    <location>
        <begin position="67"/>
        <end position="76"/>
    </location>
</feature>
<accession>A0A6H5IBF0</accession>
<evidence type="ECO:0000313" key="3">
    <source>
        <dbReference type="Proteomes" id="UP000479190"/>
    </source>
</evidence>
<dbReference type="EMBL" id="CADCXV010000778">
    <property type="protein sequence ID" value="CAB0035327.1"/>
    <property type="molecule type" value="Genomic_DNA"/>
</dbReference>
<proteinExistence type="predicted"/>
<keyword evidence="3" id="KW-1185">Reference proteome</keyword>
<gene>
    <name evidence="2" type="ORF">TBRA_LOCUS7225</name>
</gene>
<organism evidence="2 3">
    <name type="scientific">Trichogramma brassicae</name>
    <dbReference type="NCBI Taxonomy" id="86971"/>
    <lineage>
        <taxon>Eukaryota</taxon>
        <taxon>Metazoa</taxon>
        <taxon>Ecdysozoa</taxon>
        <taxon>Arthropoda</taxon>
        <taxon>Hexapoda</taxon>
        <taxon>Insecta</taxon>
        <taxon>Pterygota</taxon>
        <taxon>Neoptera</taxon>
        <taxon>Endopterygota</taxon>
        <taxon>Hymenoptera</taxon>
        <taxon>Apocrita</taxon>
        <taxon>Proctotrupomorpha</taxon>
        <taxon>Chalcidoidea</taxon>
        <taxon>Trichogrammatidae</taxon>
        <taxon>Trichogramma</taxon>
    </lineage>
</organism>
<evidence type="ECO:0000313" key="2">
    <source>
        <dbReference type="EMBL" id="CAB0035327.1"/>
    </source>
</evidence>
<evidence type="ECO:0000256" key="1">
    <source>
        <dbReference type="SAM" id="MobiDB-lite"/>
    </source>
</evidence>
<feature type="compositionally biased region" description="Polar residues" evidence="1">
    <location>
        <begin position="83"/>
        <end position="108"/>
    </location>
</feature>
<protein>
    <submittedName>
        <fullName evidence="2">Uncharacterized protein</fullName>
    </submittedName>
</protein>